<evidence type="ECO:0000313" key="9">
    <source>
        <dbReference type="EMBL" id="EQD62178.1"/>
    </source>
</evidence>
<feature type="non-terminal residue" evidence="9">
    <location>
        <position position="1"/>
    </location>
</feature>
<gene>
    <name evidence="9" type="ORF">B1B_07376</name>
</gene>
<feature type="transmembrane region" description="Helical" evidence="7">
    <location>
        <begin position="393"/>
        <end position="416"/>
    </location>
</feature>
<dbReference type="AlphaFoldDB" id="T1B0S7"/>
<dbReference type="Pfam" id="PF07690">
    <property type="entry name" value="MFS_1"/>
    <property type="match status" value="1"/>
</dbReference>
<feature type="transmembrane region" description="Helical" evidence="7">
    <location>
        <begin position="95"/>
        <end position="115"/>
    </location>
</feature>
<feature type="transmembrane region" description="Helical" evidence="7">
    <location>
        <begin position="121"/>
        <end position="139"/>
    </location>
</feature>
<evidence type="ECO:0000256" key="6">
    <source>
        <dbReference type="SAM" id="MobiDB-lite"/>
    </source>
</evidence>
<feature type="compositionally biased region" description="Polar residues" evidence="6">
    <location>
        <begin position="427"/>
        <end position="446"/>
    </location>
</feature>
<dbReference type="PROSITE" id="PS50850">
    <property type="entry name" value="MFS"/>
    <property type="match status" value="1"/>
</dbReference>
<feature type="transmembrane region" description="Helical" evidence="7">
    <location>
        <begin position="345"/>
        <end position="367"/>
    </location>
</feature>
<feature type="transmembrane region" description="Helical" evidence="7">
    <location>
        <begin position="218"/>
        <end position="241"/>
    </location>
</feature>
<dbReference type="FunFam" id="1.20.1250.20:FF:000503">
    <property type="entry name" value="Drug resistance transporter, EmrB/QacA subfamily"/>
    <property type="match status" value="1"/>
</dbReference>
<evidence type="ECO:0000256" key="3">
    <source>
        <dbReference type="ARBA" id="ARBA00022692"/>
    </source>
</evidence>
<accession>T1B0S7</accession>
<feature type="transmembrane region" description="Helical" evidence="7">
    <location>
        <begin position="151"/>
        <end position="169"/>
    </location>
</feature>
<organism evidence="9">
    <name type="scientific">mine drainage metagenome</name>
    <dbReference type="NCBI Taxonomy" id="410659"/>
    <lineage>
        <taxon>unclassified sequences</taxon>
        <taxon>metagenomes</taxon>
        <taxon>ecological metagenomes</taxon>
    </lineage>
</organism>
<feature type="transmembrane region" description="Helical" evidence="7">
    <location>
        <begin position="247"/>
        <end position="267"/>
    </location>
</feature>
<dbReference type="InterPro" id="IPR020846">
    <property type="entry name" value="MFS_dom"/>
</dbReference>
<keyword evidence="5 7" id="KW-0472">Membrane</keyword>
<evidence type="ECO:0000259" key="8">
    <source>
        <dbReference type="PROSITE" id="PS50850"/>
    </source>
</evidence>
<dbReference type="EMBL" id="AUZY01004696">
    <property type="protein sequence ID" value="EQD62178.1"/>
    <property type="molecule type" value="Genomic_DNA"/>
</dbReference>
<feature type="region of interest" description="Disordered" evidence="6">
    <location>
        <begin position="424"/>
        <end position="452"/>
    </location>
</feature>
<dbReference type="InterPro" id="IPR011701">
    <property type="entry name" value="MFS"/>
</dbReference>
<proteinExistence type="predicted"/>
<dbReference type="GO" id="GO:0016020">
    <property type="term" value="C:membrane"/>
    <property type="evidence" value="ECO:0007669"/>
    <property type="project" value="UniProtKB-SubCell"/>
</dbReference>
<evidence type="ECO:0000256" key="7">
    <source>
        <dbReference type="SAM" id="Phobius"/>
    </source>
</evidence>
<dbReference type="Gene3D" id="1.20.1720.10">
    <property type="entry name" value="Multidrug resistance protein D"/>
    <property type="match status" value="1"/>
</dbReference>
<feature type="transmembrane region" description="Helical" evidence="7">
    <location>
        <begin position="36"/>
        <end position="56"/>
    </location>
</feature>
<name>T1B0S7_9ZZZZ</name>
<feature type="transmembrane region" description="Helical" evidence="7">
    <location>
        <begin position="181"/>
        <end position="197"/>
    </location>
</feature>
<dbReference type="SUPFAM" id="SSF103473">
    <property type="entry name" value="MFS general substrate transporter"/>
    <property type="match status" value="1"/>
</dbReference>
<comment type="subcellular location">
    <subcellularLocation>
        <location evidence="1">Membrane</location>
        <topology evidence="1">Multi-pass membrane protein</topology>
    </subcellularLocation>
</comment>
<reference evidence="9" key="2">
    <citation type="journal article" date="2014" name="ISME J.">
        <title>Microbial stratification in low pH oxic and suboxic macroscopic growths along an acid mine drainage.</title>
        <authorList>
            <person name="Mendez-Garcia C."/>
            <person name="Mesa V."/>
            <person name="Sprenger R.R."/>
            <person name="Richter M."/>
            <person name="Diez M.S."/>
            <person name="Solano J."/>
            <person name="Bargiela R."/>
            <person name="Golyshina O.V."/>
            <person name="Manteca A."/>
            <person name="Ramos J.L."/>
            <person name="Gallego J.R."/>
            <person name="Llorente I."/>
            <person name="Martins Dos Santos V.A."/>
            <person name="Jensen O.N."/>
            <person name="Pelaez A.I."/>
            <person name="Sanchez J."/>
            <person name="Ferrer M."/>
        </authorList>
    </citation>
    <scope>NUCLEOTIDE SEQUENCE</scope>
</reference>
<dbReference type="PANTHER" id="PTHR42718">
    <property type="entry name" value="MAJOR FACILITATOR SUPERFAMILY MULTIDRUG TRANSPORTER MFSC"/>
    <property type="match status" value="1"/>
</dbReference>
<feature type="transmembrane region" description="Helical" evidence="7">
    <location>
        <begin position="306"/>
        <end position="324"/>
    </location>
</feature>
<sequence>TIWVILIYLLVLAVLTTQMGRLGDIFGRGRMFNLGFLIFITGSALAGLSPTVDYLIGFRAFQGFGAVLIQANSSAIVADHFPPGERGRAFGITSMGWNIGGTLGIVLGGFITTLIGWQYIFYINVPIGLVGFVIALVYIKDNKKTEVRIDYIGTLILLAMLSLIAYGTTDIAGHGVNVDNILEIIVGAVMLIPFIVAESMVKSPLIQLSAFKERLLSYSLLAATFQAIGYLSVVFILIMYLQGIRGFSPLYASILLVPGYVLASFLAPLMGRYADRIGAGIVATIGIFSMSLGVFVYLFLGIGTSIYVVILGSVVSGFGGSMFWPSNSSSVMSSAPRSLYGSISGLLRTLSNMGTLLSYVITITVAAETIPRADAYAVFLGKYHLGTTLSKTFLTGLHSALIVSIILLVIAGIFSVGRAKRAKPTKSWDQGSTNSGWQETQITSGQKGDGKT</sequence>
<dbReference type="PANTHER" id="PTHR42718:SF9">
    <property type="entry name" value="MAJOR FACILITATOR SUPERFAMILY MULTIDRUG TRANSPORTER MFSC"/>
    <property type="match status" value="1"/>
</dbReference>
<feature type="transmembrane region" description="Helical" evidence="7">
    <location>
        <begin position="279"/>
        <end position="300"/>
    </location>
</feature>
<feature type="domain" description="Major facilitator superfamily (MFS) profile" evidence="8">
    <location>
        <begin position="1"/>
        <end position="423"/>
    </location>
</feature>
<keyword evidence="4 7" id="KW-1133">Transmembrane helix</keyword>
<evidence type="ECO:0000256" key="2">
    <source>
        <dbReference type="ARBA" id="ARBA00022448"/>
    </source>
</evidence>
<dbReference type="GO" id="GO:0022857">
    <property type="term" value="F:transmembrane transporter activity"/>
    <property type="evidence" value="ECO:0007669"/>
    <property type="project" value="InterPro"/>
</dbReference>
<protein>
    <submittedName>
        <fullName evidence="9">Major facilitator transporter</fullName>
    </submittedName>
</protein>
<evidence type="ECO:0000256" key="1">
    <source>
        <dbReference type="ARBA" id="ARBA00004141"/>
    </source>
</evidence>
<keyword evidence="3 7" id="KW-0812">Transmembrane</keyword>
<dbReference type="Gene3D" id="1.20.1250.20">
    <property type="entry name" value="MFS general substrate transporter like domains"/>
    <property type="match status" value="1"/>
</dbReference>
<comment type="caution">
    <text evidence="9">The sequence shown here is derived from an EMBL/GenBank/DDBJ whole genome shotgun (WGS) entry which is preliminary data.</text>
</comment>
<keyword evidence="2" id="KW-0813">Transport</keyword>
<dbReference type="InterPro" id="IPR036259">
    <property type="entry name" value="MFS_trans_sf"/>
</dbReference>
<reference evidence="9" key="1">
    <citation type="submission" date="2013-08" db="EMBL/GenBank/DDBJ databases">
        <authorList>
            <person name="Mendez C."/>
            <person name="Richter M."/>
            <person name="Ferrer M."/>
            <person name="Sanchez J."/>
        </authorList>
    </citation>
    <scope>NUCLEOTIDE SEQUENCE</scope>
</reference>
<dbReference type="CDD" id="cd17321">
    <property type="entry name" value="MFS_MMR_MDR_like"/>
    <property type="match status" value="1"/>
</dbReference>
<evidence type="ECO:0000256" key="4">
    <source>
        <dbReference type="ARBA" id="ARBA00022989"/>
    </source>
</evidence>
<evidence type="ECO:0000256" key="5">
    <source>
        <dbReference type="ARBA" id="ARBA00023136"/>
    </source>
</evidence>